<dbReference type="RefSeq" id="WP_378294768.1">
    <property type="nucleotide sequence ID" value="NZ_JBHULE010000035.1"/>
</dbReference>
<dbReference type="Proteomes" id="UP001597319">
    <property type="component" value="Unassembled WGS sequence"/>
</dbReference>
<accession>A0ABW5LKK8</accession>
<evidence type="ECO:0000256" key="1">
    <source>
        <dbReference type="SAM" id="Coils"/>
    </source>
</evidence>
<dbReference type="EMBL" id="JBHULE010000035">
    <property type="protein sequence ID" value="MFD2564917.1"/>
    <property type="molecule type" value="Genomic_DNA"/>
</dbReference>
<evidence type="ECO:0000256" key="2">
    <source>
        <dbReference type="SAM" id="SignalP"/>
    </source>
</evidence>
<keyword evidence="2" id="KW-0732">Signal</keyword>
<protein>
    <submittedName>
        <fullName evidence="3">Uncharacterized protein</fullName>
    </submittedName>
</protein>
<evidence type="ECO:0000313" key="4">
    <source>
        <dbReference type="Proteomes" id="UP001597319"/>
    </source>
</evidence>
<feature type="coiled-coil region" evidence="1">
    <location>
        <begin position="23"/>
        <end position="57"/>
    </location>
</feature>
<keyword evidence="4" id="KW-1185">Reference proteome</keyword>
<name>A0ABW5LKK8_9FLAO</name>
<organism evidence="3 4">
    <name type="scientific">Aquimarina rubra</name>
    <dbReference type="NCBI Taxonomy" id="1920033"/>
    <lineage>
        <taxon>Bacteria</taxon>
        <taxon>Pseudomonadati</taxon>
        <taxon>Bacteroidota</taxon>
        <taxon>Flavobacteriia</taxon>
        <taxon>Flavobacteriales</taxon>
        <taxon>Flavobacteriaceae</taxon>
        <taxon>Aquimarina</taxon>
    </lineage>
</organism>
<keyword evidence="1" id="KW-0175">Coiled coil</keyword>
<feature type="signal peptide" evidence="2">
    <location>
        <begin position="1"/>
        <end position="19"/>
    </location>
</feature>
<evidence type="ECO:0000313" key="3">
    <source>
        <dbReference type="EMBL" id="MFD2564917.1"/>
    </source>
</evidence>
<reference evidence="4" key="1">
    <citation type="journal article" date="2019" name="Int. J. Syst. Evol. Microbiol.">
        <title>The Global Catalogue of Microorganisms (GCM) 10K type strain sequencing project: providing services to taxonomists for standard genome sequencing and annotation.</title>
        <authorList>
            <consortium name="The Broad Institute Genomics Platform"/>
            <consortium name="The Broad Institute Genome Sequencing Center for Infectious Disease"/>
            <person name="Wu L."/>
            <person name="Ma J."/>
        </authorList>
    </citation>
    <scope>NUCLEOTIDE SEQUENCE [LARGE SCALE GENOMIC DNA]</scope>
    <source>
        <strain evidence="4">KCTC 52274</strain>
    </source>
</reference>
<proteinExistence type="predicted"/>
<feature type="chain" id="PRO_5045222513" evidence="2">
    <location>
        <begin position="20"/>
        <end position="126"/>
    </location>
</feature>
<sequence length="126" mass="14752">MRIFTILLLLFICTTTSIAQTQVEDPQEKLKLVEEELEQINKKLEELAEQRAILLQQELNLSNYASDRVKNVIIKYSIQANKVIQSNASANEKTKNLSNIVYFQNEEFKKLLTVHQFYKYLKLTDI</sequence>
<gene>
    <name evidence="3" type="ORF">ACFSR1_19730</name>
</gene>
<comment type="caution">
    <text evidence="3">The sequence shown here is derived from an EMBL/GenBank/DDBJ whole genome shotgun (WGS) entry which is preliminary data.</text>
</comment>